<evidence type="ECO:0000313" key="3">
    <source>
        <dbReference type="EMBL" id="MBB5067927.1"/>
    </source>
</evidence>
<comment type="caution">
    <text evidence="3">The sequence shown here is derived from an EMBL/GenBank/DDBJ whole genome shotgun (WGS) entry which is preliminary data.</text>
</comment>
<dbReference type="Proteomes" id="UP000580474">
    <property type="component" value="Unassembled WGS sequence"/>
</dbReference>
<gene>
    <name evidence="3" type="ORF">BJ969_001015</name>
</gene>
<dbReference type="Pfam" id="PF01402">
    <property type="entry name" value="RHH_1"/>
    <property type="match status" value="1"/>
</dbReference>
<dbReference type="GO" id="GO:0006355">
    <property type="term" value="P:regulation of DNA-templated transcription"/>
    <property type="evidence" value="ECO:0007669"/>
    <property type="project" value="InterPro"/>
</dbReference>
<feature type="domain" description="Ribbon-helix-helix protein CopG" evidence="2">
    <location>
        <begin position="3"/>
        <end position="38"/>
    </location>
</feature>
<dbReference type="RefSeq" id="WP_184477710.1">
    <property type="nucleotide sequence ID" value="NZ_JACHIV010000001.1"/>
</dbReference>
<evidence type="ECO:0000256" key="1">
    <source>
        <dbReference type="SAM" id="MobiDB-lite"/>
    </source>
</evidence>
<protein>
    <submittedName>
        <fullName evidence="3">Putative transcriptional regulator</fullName>
    </submittedName>
</protein>
<proteinExistence type="predicted"/>
<dbReference type="EMBL" id="JACHIV010000001">
    <property type="protein sequence ID" value="MBB5067927.1"/>
    <property type="molecule type" value="Genomic_DNA"/>
</dbReference>
<evidence type="ECO:0000259" key="2">
    <source>
        <dbReference type="Pfam" id="PF01402"/>
    </source>
</evidence>
<reference evidence="3 4" key="1">
    <citation type="submission" date="2020-08" db="EMBL/GenBank/DDBJ databases">
        <title>Sequencing the genomes of 1000 actinobacteria strains.</title>
        <authorList>
            <person name="Klenk H.-P."/>
        </authorList>
    </citation>
    <scope>NUCLEOTIDE SEQUENCE [LARGE SCALE GENOMIC DNA]</scope>
    <source>
        <strain evidence="3 4">DSM 45582</strain>
    </source>
</reference>
<organism evidence="3 4">
    <name type="scientific">Saccharopolyspora gloriosae</name>
    <dbReference type="NCBI Taxonomy" id="455344"/>
    <lineage>
        <taxon>Bacteria</taxon>
        <taxon>Bacillati</taxon>
        <taxon>Actinomycetota</taxon>
        <taxon>Actinomycetes</taxon>
        <taxon>Pseudonocardiales</taxon>
        <taxon>Pseudonocardiaceae</taxon>
        <taxon>Saccharopolyspora</taxon>
    </lineage>
</organism>
<sequence length="91" mass="10108">MALNLRLGPEAEAALRAEAERTGRSQQELLRAAVDQFLGIGDARAPQHEWDHLITSGKVLPPRGVYRKVVPTKTLPPGQHSSDLLDRDDRF</sequence>
<feature type="region of interest" description="Disordered" evidence="1">
    <location>
        <begin position="70"/>
        <end position="91"/>
    </location>
</feature>
<dbReference type="AlphaFoldDB" id="A0A840NI34"/>
<name>A0A840NI34_9PSEU</name>
<keyword evidence="4" id="KW-1185">Reference proteome</keyword>
<evidence type="ECO:0000313" key="4">
    <source>
        <dbReference type="Proteomes" id="UP000580474"/>
    </source>
</evidence>
<dbReference type="InterPro" id="IPR002145">
    <property type="entry name" value="CopG"/>
</dbReference>
<accession>A0A840NI34</accession>